<evidence type="ECO:0000256" key="1">
    <source>
        <dbReference type="PROSITE-ProRule" id="PRU01005"/>
    </source>
</evidence>
<accession>A0A915DZB1</accession>
<reference evidence="4" key="1">
    <citation type="submission" date="2022-11" db="UniProtKB">
        <authorList>
            <consortium name="WormBaseParasite"/>
        </authorList>
    </citation>
    <scope>IDENTIFICATION</scope>
</reference>
<dbReference type="PANTHER" id="PTHR46219:SF5">
    <property type="entry name" value="SHKT DOMAIN-CONTAINING PROTEIN"/>
    <property type="match status" value="1"/>
</dbReference>
<dbReference type="Proteomes" id="UP000887574">
    <property type="component" value="Unplaced"/>
</dbReference>
<dbReference type="WBParaSite" id="jg25278">
    <property type="protein sequence ID" value="jg25278"/>
    <property type="gene ID" value="jg25278"/>
</dbReference>
<evidence type="ECO:0000259" key="2">
    <source>
        <dbReference type="PROSITE" id="PS51670"/>
    </source>
</evidence>
<name>A0A915DZB1_9BILA</name>
<dbReference type="SMART" id="SM00254">
    <property type="entry name" value="ShKT"/>
    <property type="match status" value="2"/>
</dbReference>
<dbReference type="PANTHER" id="PTHR46219">
    <property type="entry name" value="PROTEIN CBG11138"/>
    <property type="match status" value="1"/>
</dbReference>
<dbReference type="PROSITE" id="PS51670">
    <property type="entry name" value="SHKT"/>
    <property type="match status" value="1"/>
</dbReference>
<dbReference type="InterPro" id="IPR003582">
    <property type="entry name" value="ShKT_dom"/>
</dbReference>
<dbReference type="AlphaFoldDB" id="A0A915DZB1"/>
<evidence type="ECO:0000313" key="3">
    <source>
        <dbReference type="Proteomes" id="UP000887574"/>
    </source>
</evidence>
<proteinExistence type="predicted"/>
<sequence>MSAPENSKNESLQVSFHPGFALSARQNESLQENVSNSIHEIDKDDLRKDSEEQAPFFNFLEIQNAKLHAPTKPNEITVQGRIPVSFTSNNPYAPKQLKKRRPNKNQQCFDQSGWECRWKRHLCRNTFYTTVMRRNCARTCGFCKSRSKPKPGGYPMKTRKTSPHMKSYTRRFEKFVPNPQSPLSPLLPANIIFPNSTPRFSPNFPQFRIPKPNSGQFVGKFGNMGVVFPNQQHQNMVANRQNSFFNHLYVPCVNTALDCDEKLDLCTHQHYWKLMRRVCALSCEFCENDFL</sequence>
<organism evidence="3 4">
    <name type="scientific">Ditylenchus dipsaci</name>
    <dbReference type="NCBI Taxonomy" id="166011"/>
    <lineage>
        <taxon>Eukaryota</taxon>
        <taxon>Metazoa</taxon>
        <taxon>Ecdysozoa</taxon>
        <taxon>Nematoda</taxon>
        <taxon>Chromadorea</taxon>
        <taxon>Rhabditida</taxon>
        <taxon>Tylenchina</taxon>
        <taxon>Tylenchomorpha</taxon>
        <taxon>Sphaerularioidea</taxon>
        <taxon>Anguinidae</taxon>
        <taxon>Anguininae</taxon>
        <taxon>Ditylenchus</taxon>
    </lineage>
</organism>
<protein>
    <submittedName>
        <fullName evidence="4">ShKT domain-containing protein</fullName>
    </submittedName>
</protein>
<comment type="caution">
    <text evidence="1">Lacks conserved residue(s) required for the propagation of feature annotation.</text>
</comment>
<feature type="domain" description="ShKT" evidence="2">
    <location>
        <begin position="108"/>
        <end position="143"/>
    </location>
</feature>
<dbReference type="Gene3D" id="1.10.10.1940">
    <property type="match status" value="2"/>
</dbReference>
<evidence type="ECO:0000313" key="4">
    <source>
        <dbReference type="WBParaSite" id="jg25278"/>
    </source>
</evidence>
<keyword evidence="3" id="KW-1185">Reference proteome</keyword>
<dbReference type="Pfam" id="PF01549">
    <property type="entry name" value="ShK"/>
    <property type="match status" value="2"/>
</dbReference>